<gene>
    <name evidence="2 3" type="primary">gatd3alb.2</name>
</gene>
<organism evidence="1 2">
    <name type="scientific">Xenopus tropicalis</name>
    <name type="common">Western clawed frog</name>
    <name type="synonym">Silurana tropicalis</name>
    <dbReference type="NCBI Taxonomy" id="8364"/>
    <lineage>
        <taxon>Eukaryota</taxon>
        <taxon>Metazoa</taxon>
        <taxon>Chordata</taxon>
        <taxon>Craniata</taxon>
        <taxon>Vertebrata</taxon>
        <taxon>Euteleostomi</taxon>
        <taxon>Amphibia</taxon>
        <taxon>Batrachia</taxon>
        <taxon>Anura</taxon>
        <taxon>Pipoidea</taxon>
        <taxon>Pipidae</taxon>
        <taxon>Xenopodinae</taxon>
        <taxon>Xenopus</taxon>
        <taxon>Silurana</taxon>
    </lineage>
</organism>
<evidence type="ECO:0000313" key="2">
    <source>
        <dbReference type="RefSeq" id="XP_017952314.1"/>
    </source>
</evidence>
<dbReference type="KEGG" id="xtr:108648368"/>
<protein>
    <submittedName>
        <fullName evidence="2">Glutamine amidotransferase-like class 1 domain-containing protein 3A, mitochondrial</fullName>
    </submittedName>
</protein>
<name>A0A8J0T5N9_XENTR</name>
<dbReference type="AlphaFoldDB" id="A0A8J0T5N9"/>
<dbReference type="GeneID" id="108648368"/>
<dbReference type="OrthoDB" id="543156at2759"/>
<dbReference type="SUPFAM" id="SSF52317">
    <property type="entry name" value="Class I glutamine amidotransferase-like"/>
    <property type="match status" value="1"/>
</dbReference>
<dbReference type="Gene3D" id="3.40.50.880">
    <property type="match status" value="1"/>
</dbReference>
<accession>A0A8J0T5N9</accession>
<dbReference type="InterPro" id="IPR029062">
    <property type="entry name" value="Class_I_gatase-like"/>
</dbReference>
<dbReference type="OMA" id="EAHIDIN"/>
<dbReference type="Xenbase" id="XB-GENE-22169781">
    <property type="gene designation" value="gatd3alb.2"/>
</dbReference>
<evidence type="ECO:0000313" key="1">
    <source>
        <dbReference type="Proteomes" id="UP000008143"/>
    </source>
</evidence>
<dbReference type="CTD" id="108648368"/>
<evidence type="ECO:0000313" key="3">
    <source>
        <dbReference type="Xenbase" id="XB-GENE-22169781"/>
    </source>
</evidence>
<dbReference type="PANTHER" id="PTHR10224">
    <property type="entry name" value="ES1 PROTEIN HOMOLOG, MITOCHONDRIAL"/>
    <property type="match status" value="1"/>
</dbReference>
<proteinExistence type="predicted"/>
<dbReference type="Proteomes" id="UP000008143">
    <property type="component" value="Chromosome 8"/>
</dbReference>
<dbReference type="RefSeq" id="XP_017952314.1">
    <property type="nucleotide sequence ID" value="XM_018096825.2"/>
</dbReference>
<reference evidence="2" key="1">
    <citation type="submission" date="2025-08" db="UniProtKB">
        <authorList>
            <consortium name="RefSeq"/>
        </authorList>
    </citation>
    <scope>IDENTIFICATION</scope>
    <source>
        <strain evidence="2">Nigerian</strain>
        <tissue evidence="2">Liver and blood</tissue>
    </source>
</reference>
<dbReference type="AGR" id="Xenbase:XB-GENE-22169781"/>
<dbReference type="PANTHER" id="PTHR10224:SF11">
    <property type="entry name" value="ES1 PROTEIN HOMOLOG, MITOCHONDRIAL"/>
    <property type="match status" value="1"/>
</dbReference>
<keyword evidence="1" id="KW-1185">Reference proteome</keyword>
<sequence length="77" mass="8350">MGAASTHVPGRTTLRWPYAGTAAAIKELGCKHVNKQVSEVHVDAKNKLVTTSAFMCNSPVYDMYDGTGEMVLTLTNY</sequence>